<dbReference type="PANTHER" id="PTHR39673">
    <property type="entry name" value="TUNGSTEN FORMYLMETHANOFURAN DEHYDROGENASE, SUBUNIT C (FWDC)"/>
    <property type="match status" value="1"/>
</dbReference>
<keyword evidence="2" id="KW-1185">Reference proteome</keyword>
<reference evidence="1 2" key="1">
    <citation type="submission" date="2024-02" db="EMBL/GenBank/DDBJ databases">
        <title>Rhodopirellula caenicola NBRC 110016.</title>
        <authorList>
            <person name="Ichikawa N."/>
            <person name="Katano-Makiyama Y."/>
            <person name="Hidaka K."/>
        </authorList>
    </citation>
    <scope>NUCLEOTIDE SEQUENCE [LARGE SCALE GENOMIC DNA]</scope>
    <source>
        <strain evidence="1 2">NBRC 110016</strain>
    </source>
</reference>
<organism evidence="1 2">
    <name type="scientific">Novipirellula caenicola</name>
    <dbReference type="NCBI Taxonomy" id="1536901"/>
    <lineage>
        <taxon>Bacteria</taxon>
        <taxon>Pseudomonadati</taxon>
        <taxon>Planctomycetota</taxon>
        <taxon>Planctomycetia</taxon>
        <taxon>Pirellulales</taxon>
        <taxon>Pirellulaceae</taxon>
        <taxon>Novipirellula</taxon>
    </lineage>
</organism>
<gene>
    <name evidence="1" type="primary">fhcC</name>
    <name evidence="1" type="ORF">Rcae01_02563</name>
</gene>
<dbReference type="Gene3D" id="2.160.20.60">
    <property type="entry name" value="Glutamate synthase, alpha subunit, C-terminal domain"/>
    <property type="match status" value="1"/>
</dbReference>
<proteinExistence type="predicted"/>
<evidence type="ECO:0000313" key="2">
    <source>
        <dbReference type="Proteomes" id="UP001416858"/>
    </source>
</evidence>
<dbReference type="InterPro" id="IPR036485">
    <property type="entry name" value="Glu_synth_asu_C_sf"/>
</dbReference>
<dbReference type="PANTHER" id="PTHR39673:SF5">
    <property type="entry name" value="TUNGSTEN-CONTAINING FORMYLMETHANOFURAN DEHYDROGENASE 2 SUBUNIT C"/>
    <property type="match status" value="1"/>
</dbReference>
<name>A0ABP9VS99_9BACT</name>
<dbReference type="Proteomes" id="UP001416858">
    <property type="component" value="Unassembled WGS sequence"/>
</dbReference>
<protein>
    <submittedName>
        <fullName evidence="1">Formyltransferase/hydrolase complex Fhc subunit C</fullName>
    </submittedName>
</protein>
<accession>A0ABP9VS99</accession>
<comment type="caution">
    <text evidence="1">The sequence shown here is derived from an EMBL/GenBank/DDBJ whole genome shotgun (WGS) entry which is preliminary data.</text>
</comment>
<dbReference type="RefSeq" id="WP_345683989.1">
    <property type="nucleotide sequence ID" value="NZ_BAABRO010000004.1"/>
</dbReference>
<evidence type="ECO:0000313" key="1">
    <source>
        <dbReference type="EMBL" id="GAA5507108.1"/>
    </source>
</evidence>
<dbReference type="EMBL" id="BAABRO010000004">
    <property type="protein sequence ID" value="GAA5507108.1"/>
    <property type="molecule type" value="Genomic_DNA"/>
</dbReference>
<sequence length="266" mass="28367">MNSWLLELQRQPEHDIDASAISLLALAQISDADQVKRLHLQCGDDVCAVGELFSVSKMPAENELQLVGDLSRFHRLGMQHRSGRMTIQGNVGNYAGTMMSGGEIWIAGDAGDFLGAPVAGFRSGMSGGRIVVGGSAGNHVGHRMRRGEIFIEAAVKDFLGSHQIAGTIVVAATIGKSAGYAMRRGTLIVNQPPVLSRTRFSDPIEAFSVIGPLLERQTKAWTSAAAPPQFACKNVIGLLNRIAEDGFVSIRGDFAVGGQGEILFPR</sequence>
<dbReference type="SUPFAM" id="SSF69336">
    <property type="entry name" value="Alpha subunit of glutamate synthase, C-terminal domain"/>
    <property type="match status" value="1"/>
</dbReference>